<dbReference type="InterPro" id="IPR049453">
    <property type="entry name" value="Memb_transporter_dom"/>
</dbReference>
<feature type="transmembrane region" description="Helical" evidence="7">
    <location>
        <begin position="118"/>
        <end position="135"/>
    </location>
</feature>
<proteinExistence type="inferred from homology"/>
<feature type="transmembrane region" description="Helical" evidence="7">
    <location>
        <begin position="71"/>
        <end position="88"/>
    </location>
</feature>
<accession>A0A261SKU9</accession>
<feature type="transmembrane region" description="Helical" evidence="7">
    <location>
        <begin position="141"/>
        <end position="166"/>
    </location>
</feature>
<evidence type="ECO:0000256" key="3">
    <source>
        <dbReference type="ARBA" id="ARBA00022692"/>
    </source>
</evidence>
<keyword evidence="11" id="KW-1185">Reference proteome</keyword>
<dbReference type="Proteomes" id="UP000216020">
    <property type="component" value="Unassembled WGS sequence"/>
</dbReference>
<feature type="transmembrane region" description="Helical" evidence="7">
    <location>
        <begin position="455"/>
        <end position="473"/>
    </location>
</feature>
<evidence type="ECO:0000259" key="8">
    <source>
        <dbReference type="Pfam" id="PF12805"/>
    </source>
</evidence>
<evidence type="ECO:0000256" key="7">
    <source>
        <dbReference type="SAM" id="Phobius"/>
    </source>
</evidence>
<protein>
    <submittedName>
        <fullName evidence="10">Uncharacterized protein</fullName>
    </submittedName>
</protein>
<evidence type="ECO:0000256" key="2">
    <source>
        <dbReference type="ARBA" id="ARBA00022475"/>
    </source>
</evidence>
<keyword evidence="5 7" id="KW-0472">Membrane</keyword>
<dbReference type="OrthoDB" id="8670769at2"/>
<dbReference type="PANTHER" id="PTHR30509:SF9">
    <property type="entry name" value="MULTIDRUG RESISTANCE PROTEIN MDTO"/>
    <property type="match status" value="1"/>
</dbReference>
<reference evidence="11" key="1">
    <citation type="submission" date="2017-05" db="EMBL/GenBank/DDBJ databases">
        <title>Complete and WGS of Bordetella genogroups.</title>
        <authorList>
            <person name="Spilker T."/>
            <person name="Lipuma J."/>
        </authorList>
    </citation>
    <scope>NUCLEOTIDE SEQUENCE [LARGE SCALE GENOMIC DNA]</scope>
    <source>
        <strain evidence="11">AU16122</strain>
    </source>
</reference>
<evidence type="ECO:0000256" key="5">
    <source>
        <dbReference type="ARBA" id="ARBA00023136"/>
    </source>
</evidence>
<comment type="caution">
    <text evidence="10">The sequence shown here is derived from an EMBL/GenBank/DDBJ whole genome shotgun (WGS) entry which is preliminary data.</text>
</comment>
<evidence type="ECO:0000313" key="11">
    <source>
        <dbReference type="Proteomes" id="UP000216020"/>
    </source>
</evidence>
<dbReference type="RefSeq" id="WP_094852148.1">
    <property type="nucleotide sequence ID" value="NZ_NEVM01000001.1"/>
</dbReference>
<evidence type="ECO:0000259" key="9">
    <source>
        <dbReference type="Pfam" id="PF13515"/>
    </source>
</evidence>
<comment type="similarity">
    <text evidence="6">Belongs to the YccS/YhfK family.</text>
</comment>
<dbReference type="GO" id="GO:0005886">
    <property type="term" value="C:plasma membrane"/>
    <property type="evidence" value="ECO:0007669"/>
    <property type="project" value="UniProtKB-SubCell"/>
</dbReference>
<evidence type="ECO:0000256" key="4">
    <source>
        <dbReference type="ARBA" id="ARBA00022989"/>
    </source>
</evidence>
<dbReference type="EMBL" id="NEVM01000001">
    <property type="protein sequence ID" value="OZI38049.1"/>
    <property type="molecule type" value="Genomic_DNA"/>
</dbReference>
<evidence type="ECO:0000256" key="1">
    <source>
        <dbReference type="ARBA" id="ARBA00004651"/>
    </source>
</evidence>
<keyword evidence="4 7" id="KW-1133">Transmembrane helix</keyword>
<feature type="transmembrane region" description="Helical" evidence="7">
    <location>
        <begin position="504"/>
        <end position="528"/>
    </location>
</feature>
<dbReference type="AlphaFoldDB" id="A0A261SKU9"/>
<keyword evidence="2" id="KW-1003">Cell membrane</keyword>
<dbReference type="InterPro" id="IPR032692">
    <property type="entry name" value="YccS_N"/>
</dbReference>
<dbReference type="Pfam" id="PF12805">
    <property type="entry name" value="FUSC-like"/>
    <property type="match status" value="1"/>
</dbReference>
<feature type="domain" description="Integral membrane bound transporter" evidence="9">
    <location>
        <begin position="424"/>
        <end position="543"/>
    </location>
</feature>
<feature type="transmembrane region" description="Helical" evidence="7">
    <location>
        <begin position="27"/>
        <end position="50"/>
    </location>
</feature>
<feature type="domain" description="Integral membrane protein YccS N-terminal" evidence="8">
    <location>
        <begin position="72"/>
        <end position="348"/>
    </location>
</feature>
<evidence type="ECO:0000256" key="6">
    <source>
        <dbReference type="ARBA" id="ARBA00043993"/>
    </source>
</evidence>
<organism evidence="10 11">
    <name type="scientific">Bordetella genomosp. 10</name>
    <dbReference type="NCBI Taxonomy" id="1416804"/>
    <lineage>
        <taxon>Bacteria</taxon>
        <taxon>Pseudomonadati</taxon>
        <taxon>Pseudomonadota</taxon>
        <taxon>Betaproteobacteria</taxon>
        <taxon>Burkholderiales</taxon>
        <taxon>Alcaligenaceae</taxon>
        <taxon>Bordetella</taxon>
    </lineage>
</organism>
<evidence type="ECO:0000313" key="10">
    <source>
        <dbReference type="EMBL" id="OZI38049.1"/>
    </source>
</evidence>
<sequence length="742" mass="82275">MDLRLTSLRKFLYSHYFFGGVRQATGMLLPVLILGVLFGQYTLGLVATFGAQCVSIIDQPGGPQRHRTNEMLGGALVATVTVIITGFASTSTPILWAVVTLQCFAYCMLTVFGKRGGLIGFGGLLVMALTMHSPLQPNEVLLHAAGTLGGALFYLAFSLTFSRVFWLREEQQAMSVALFATADYMEARAAFYDEAEDLDTCYSTVIQRQSAMTEKHQAARDMVLRQLPRGRGAGDSRRVMVWNMFVDMLQLVDALFATHTDYAVLRRTLAGNDILLFMHDSLIKMSLEMNRVALALSSNDKVRRRTSIKAELRAMEYEIDLLKQQGLAERDPETLAVLVQIQRRLRNASRIVDRLADHTQASPDAKPTSALRIDKSLTRFMSRQEFRLGMLTSNLRLDSPNFRYALRVTLAASLAMILTELWVTEAFSAHNYWIILTIVIVMKPGFALTRQRNGWRLMGTLIGCLLAAVLLHLTDKPAILFGALLAACIMGNSLVLLNYMGSAVFNTLFVVLVFHFVSPGTVSMAVIGERALDTLIGCAVATLCSYAFPWWESRYMAPLARAAINANRDYLTAGLRYAEVLRHKQMTKAAQADVTAALVQGPQPEVPPQPEEEEADLNWRLARKNVHISFSNFAEAFYRMISEPRSRQQFVPELNNLLIQNHILASQTTAAVPTLSTLAEEPPPSVQETLQDIVIMLDPARPPVPPLPEQLDIQGDLAALAYPLKLMVKAGQMIRQESGALG</sequence>
<dbReference type="Pfam" id="PF13515">
    <property type="entry name" value="FUSC_2"/>
    <property type="match status" value="1"/>
</dbReference>
<name>A0A261SKU9_9BORD</name>
<comment type="subcellular location">
    <subcellularLocation>
        <location evidence="1">Cell membrane</location>
        <topology evidence="1">Multi-pass membrane protein</topology>
    </subcellularLocation>
</comment>
<dbReference type="PANTHER" id="PTHR30509">
    <property type="entry name" value="P-HYDROXYBENZOIC ACID EFFLUX PUMP SUBUNIT-RELATED"/>
    <property type="match status" value="1"/>
</dbReference>
<gene>
    <name evidence="10" type="ORF">CAL29_06775</name>
</gene>
<feature type="transmembrane region" description="Helical" evidence="7">
    <location>
        <begin position="479"/>
        <end position="497"/>
    </location>
</feature>
<feature type="transmembrane region" description="Helical" evidence="7">
    <location>
        <begin position="429"/>
        <end position="448"/>
    </location>
</feature>
<feature type="transmembrane region" description="Helical" evidence="7">
    <location>
        <begin position="404"/>
        <end position="423"/>
    </location>
</feature>
<keyword evidence="3 7" id="KW-0812">Transmembrane</keyword>